<protein>
    <recommendedName>
        <fullName evidence="11">Cytochrome</fullName>
    </recommendedName>
</protein>
<evidence type="ECO:0000256" key="1">
    <source>
        <dbReference type="ARBA" id="ARBA00004660"/>
    </source>
</evidence>
<dbReference type="PANTHER" id="PTHR46696:SF1">
    <property type="entry name" value="CYTOCHROME P450 YJIB-RELATED"/>
    <property type="match status" value="1"/>
</dbReference>
<dbReference type="InterPro" id="IPR002397">
    <property type="entry name" value="Cyt_P450_B"/>
</dbReference>
<reference evidence="9 10" key="1">
    <citation type="journal article" date="2015" name="Genome Announc.">
        <title>Draft Genome Sequence of Norvancomycin-Producing Strain Amycolatopsis orientalis CPCC200066.</title>
        <authorList>
            <person name="Lei X."/>
            <person name="Yuan F."/>
            <person name="Shi Y."/>
            <person name="Li X."/>
            <person name="Wang L."/>
            <person name="Hong B."/>
        </authorList>
    </citation>
    <scope>NUCLEOTIDE SEQUENCE [LARGE SCALE GENOMIC DNA]</scope>
    <source>
        <strain evidence="9 10">B-37</strain>
    </source>
</reference>
<evidence type="ECO:0000256" key="5">
    <source>
        <dbReference type="ARBA" id="ARBA00023002"/>
    </source>
</evidence>
<evidence type="ECO:0000256" key="7">
    <source>
        <dbReference type="ARBA" id="ARBA00023033"/>
    </source>
</evidence>
<evidence type="ECO:0008006" key="11">
    <source>
        <dbReference type="Google" id="ProtNLM"/>
    </source>
</evidence>
<dbReference type="PANTHER" id="PTHR46696">
    <property type="entry name" value="P450, PUTATIVE (EUROFUNG)-RELATED"/>
    <property type="match status" value="1"/>
</dbReference>
<dbReference type="Pfam" id="PF00067">
    <property type="entry name" value="p450"/>
    <property type="match status" value="1"/>
</dbReference>
<evidence type="ECO:0000256" key="2">
    <source>
        <dbReference type="ARBA" id="ARBA00010617"/>
    </source>
</evidence>
<dbReference type="GO" id="GO:0005506">
    <property type="term" value="F:iron ion binding"/>
    <property type="evidence" value="ECO:0007669"/>
    <property type="project" value="InterPro"/>
</dbReference>
<comment type="pathway">
    <text evidence="1">Antibiotic biosynthesis; vancomycin biosynthesis.</text>
</comment>
<dbReference type="SUPFAM" id="SSF48264">
    <property type="entry name" value="Cytochrome P450"/>
    <property type="match status" value="1"/>
</dbReference>
<proteinExistence type="inferred from homology"/>
<dbReference type="PRINTS" id="PR00359">
    <property type="entry name" value="BP450"/>
</dbReference>
<dbReference type="RefSeq" id="WP_044851026.1">
    <property type="nucleotide sequence ID" value="NZ_CP016174.1"/>
</dbReference>
<sequence length="424" mass="45478">MTTDLAEVFARLPEILRERRPYPLLADLRDSSPYPASDGVVVVAKHEHCSAILRDPRISSDRSRARIFRQDIRPASRKLVDLDPPDHTRLRSLVSKAFTGRALVPAVPRISATVHDLLNAVPADGPFDVIRDFASPLALSTVCAQLGIPAEDHELVGGWSKTLSRGLYPLPMGSVDQEATENAARAGGRLLVYFKKLLAEPRSAPRGPVLDTLLYAGDEENRLSESEVLGICVLLVNAGYETTVDLVGNGVRALLEHPDQLRRLAEDPELAPAVVDEVLRYDSPAQITTRVAVSDLTVGGLRIAAGDLLVLLLGAANRDPAVFTRPDEFDPGRTEPVRHLAFASGPHFCLGGGLARAEGAAAFAAFAGRVIEPKLLADRLVYKATPSLRGPEVLEVAFDGMRAAAPVPSRVTAGHGAGREGSRP</sequence>
<name>A0A193BUX1_AMYOR</name>
<keyword evidence="5" id="KW-0560">Oxidoreductase</keyword>
<evidence type="ECO:0000256" key="4">
    <source>
        <dbReference type="ARBA" id="ARBA00022723"/>
    </source>
</evidence>
<evidence type="ECO:0000256" key="6">
    <source>
        <dbReference type="ARBA" id="ARBA00023004"/>
    </source>
</evidence>
<dbReference type="KEGG" id="aori:SD37_10440"/>
<comment type="function">
    <text evidence="8">Involved in the coupling of aromatic side chains of the heptapeptide of vancomycin.</text>
</comment>
<dbReference type="InterPro" id="IPR036396">
    <property type="entry name" value="Cyt_P450_sf"/>
</dbReference>
<evidence type="ECO:0000256" key="8">
    <source>
        <dbReference type="ARBA" id="ARBA00055433"/>
    </source>
</evidence>
<organism evidence="9 10">
    <name type="scientific">Amycolatopsis orientalis</name>
    <name type="common">Nocardia orientalis</name>
    <dbReference type="NCBI Taxonomy" id="31958"/>
    <lineage>
        <taxon>Bacteria</taxon>
        <taxon>Bacillati</taxon>
        <taxon>Actinomycetota</taxon>
        <taxon>Actinomycetes</taxon>
        <taxon>Pseudonocardiales</taxon>
        <taxon>Pseudonocardiaceae</taxon>
        <taxon>Amycolatopsis</taxon>
    </lineage>
</organism>
<dbReference type="STRING" id="31958.SD37_10440"/>
<dbReference type="GO" id="GO:0004497">
    <property type="term" value="F:monooxygenase activity"/>
    <property type="evidence" value="ECO:0007669"/>
    <property type="project" value="UniProtKB-KW"/>
</dbReference>
<dbReference type="EMBL" id="CP016174">
    <property type="protein sequence ID" value="ANN16016.1"/>
    <property type="molecule type" value="Genomic_DNA"/>
</dbReference>
<dbReference type="CDD" id="cd20625">
    <property type="entry name" value="CYP164-like"/>
    <property type="match status" value="1"/>
</dbReference>
<accession>A0A193BUX1</accession>
<keyword evidence="3" id="KW-0349">Heme</keyword>
<evidence type="ECO:0000256" key="3">
    <source>
        <dbReference type="ARBA" id="ARBA00022617"/>
    </source>
</evidence>
<dbReference type="InterPro" id="IPR001128">
    <property type="entry name" value="Cyt_P450"/>
</dbReference>
<evidence type="ECO:0000313" key="10">
    <source>
        <dbReference type="Proteomes" id="UP000093695"/>
    </source>
</evidence>
<dbReference type="GO" id="GO:0016705">
    <property type="term" value="F:oxidoreductase activity, acting on paired donors, with incorporation or reduction of molecular oxygen"/>
    <property type="evidence" value="ECO:0007669"/>
    <property type="project" value="InterPro"/>
</dbReference>
<dbReference type="AlphaFoldDB" id="A0A193BUX1"/>
<keyword evidence="6" id="KW-0408">Iron</keyword>
<dbReference type="Gene3D" id="1.10.630.10">
    <property type="entry name" value="Cytochrome P450"/>
    <property type="match status" value="1"/>
</dbReference>
<dbReference type="GO" id="GO:0020037">
    <property type="term" value="F:heme binding"/>
    <property type="evidence" value="ECO:0007669"/>
    <property type="project" value="InterPro"/>
</dbReference>
<keyword evidence="10" id="KW-1185">Reference proteome</keyword>
<comment type="similarity">
    <text evidence="2">Belongs to the cytochrome P450 family.</text>
</comment>
<dbReference type="Proteomes" id="UP000093695">
    <property type="component" value="Chromosome"/>
</dbReference>
<keyword evidence="7" id="KW-0503">Monooxygenase</keyword>
<evidence type="ECO:0000313" key="9">
    <source>
        <dbReference type="EMBL" id="ANN16016.1"/>
    </source>
</evidence>
<dbReference type="FunFam" id="1.10.630.10:FF:000018">
    <property type="entry name" value="Cytochrome P450 monooxygenase"/>
    <property type="match status" value="1"/>
</dbReference>
<keyword evidence="4" id="KW-0479">Metal-binding</keyword>
<gene>
    <name evidence="9" type="ORF">SD37_10440</name>
</gene>